<feature type="domain" description="Rap1a immunity protein" evidence="2">
    <location>
        <begin position="20"/>
        <end position="93"/>
    </location>
</feature>
<dbReference type="Gene3D" id="1.10.890.40">
    <property type="match status" value="1"/>
</dbReference>
<proteinExistence type="predicted"/>
<reference evidence="4" key="1">
    <citation type="journal article" date="2019" name="Int. J. Syst. Evol. Microbiol.">
        <title>The Global Catalogue of Microorganisms (GCM) 10K type strain sequencing project: providing services to taxonomists for standard genome sequencing and annotation.</title>
        <authorList>
            <consortium name="The Broad Institute Genomics Platform"/>
            <consortium name="The Broad Institute Genome Sequencing Center for Infectious Disease"/>
            <person name="Wu L."/>
            <person name="Ma J."/>
        </authorList>
    </citation>
    <scope>NUCLEOTIDE SEQUENCE [LARGE SCALE GENOMIC DNA]</scope>
    <source>
        <strain evidence="4">CCM 4481</strain>
    </source>
</reference>
<organism evidence="3 4">
    <name type="scientific">Dyella halodurans</name>
    <dbReference type="NCBI Taxonomy" id="1920171"/>
    <lineage>
        <taxon>Bacteria</taxon>
        <taxon>Pseudomonadati</taxon>
        <taxon>Pseudomonadota</taxon>
        <taxon>Gammaproteobacteria</taxon>
        <taxon>Lysobacterales</taxon>
        <taxon>Rhodanobacteraceae</taxon>
        <taxon>Dyella</taxon>
    </lineage>
</organism>
<keyword evidence="1" id="KW-0732">Signal</keyword>
<gene>
    <name evidence="3" type="ORF">ACFO5W_00545</name>
</gene>
<evidence type="ECO:0000313" key="4">
    <source>
        <dbReference type="Proteomes" id="UP001595961"/>
    </source>
</evidence>
<sequence>MKKMALFSAAVLSAAASLSASNAHADQPASIAVATWFLNVVHDHNGKQFCPSATTTIGQLADAVQIYAKAHPDVSDEITDSVAIQALAETYPCTTSRAATGASHGQAKN</sequence>
<feature type="signal peptide" evidence="1">
    <location>
        <begin position="1"/>
        <end position="25"/>
    </location>
</feature>
<protein>
    <submittedName>
        <fullName evidence="3">Rap1a/Tai family immunity protein</fullName>
    </submittedName>
</protein>
<keyword evidence="4" id="KW-1185">Reference proteome</keyword>
<dbReference type="RefSeq" id="WP_266149984.1">
    <property type="nucleotide sequence ID" value="NZ_CP064028.1"/>
</dbReference>
<feature type="chain" id="PRO_5046006260" evidence="1">
    <location>
        <begin position="26"/>
        <end position="109"/>
    </location>
</feature>
<accession>A0ABV9BWJ4</accession>
<dbReference type="Pfam" id="PF18602">
    <property type="entry name" value="Rap1a"/>
    <property type="match status" value="1"/>
</dbReference>
<comment type="caution">
    <text evidence="3">The sequence shown here is derived from an EMBL/GenBank/DDBJ whole genome shotgun (WGS) entry which is preliminary data.</text>
</comment>
<evidence type="ECO:0000313" key="3">
    <source>
        <dbReference type="EMBL" id="MFC4525108.1"/>
    </source>
</evidence>
<evidence type="ECO:0000256" key="1">
    <source>
        <dbReference type="SAM" id="SignalP"/>
    </source>
</evidence>
<dbReference type="EMBL" id="JBHSGA010000003">
    <property type="protein sequence ID" value="MFC4525108.1"/>
    <property type="molecule type" value="Genomic_DNA"/>
</dbReference>
<name>A0ABV9BWJ4_9GAMM</name>
<dbReference type="Proteomes" id="UP001595961">
    <property type="component" value="Unassembled WGS sequence"/>
</dbReference>
<dbReference type="InterPro" id="IPR041238">
    <property type="entry name" value="Rap1a"/>
</dbReference>
<evidence type="ECO:0000259" key="2">
    <source>
        <dbReference type="Pfam" id="PF18602"/>
    </source>
</evidence>